<evidence type="ECO:0000313" key="1">
    <source>
        <dbReference type="EMBL" id="CAG8670929.1"/>
    </source>
</evidence>
<reference evidence="1" key="1">
    <citation type="submission" date="2021-06" db="EMBL/GenBank/DDBJ databases">
        <authorList>
            <person name="Kallberg Y."/>
            <person name="Tangrot J."/>
            <person name="Rosling A."/>
        </authorList>
    </citation>
    <scope>NUCLEOTIDE SEQUENCE</scope>
    <source>
        <strain evidence="1">IL203A</strain>
    </source>
</reference>
<organism evidence="1 2">
    <name type="scientific">Dentiscutata heterogama</name>
    <dbReference type="NCBI Taxonomy" id="1316150"/>
    <lineage>
        <taxon>Eukaryota</taxon>
        <taxon>Fungi</taxon>
        <taxon>Fungi incertae sedis</taxon>
        <taxon>Mucoromycota</taxon>
        <taxon>Glomeromycotina</taxon>
        <taxon>Glomeromycetes</taxon>
        <taxon>Diversisporales</taxon>
        <taxon>Gigasporaceae</taxon>
        <taxon>Dentiscutata</taxon>
    </lineage>
</organism>
<name>A0ACA9NRD8_9GLOM</name>
<evidence type="ECO:0000313" key="2">
    <source>
        <dbReference type="Proteomes" id="UP000789702"/>
    </source>
</evidence>
<gene>
    <name evidence="1" type="ORF">DHETER_LOCUS10179</name>
</gene>
<dbReference type="Proteomes" id="UP000789702">
    <property type="component" value="Unassembled WGS sequence"/>
</dbReference>
<protein>
    <submittedName>
        <fullName evidence="1">632_t:CDS:1</fullName>
    </submittedName>
</protein>
<keyword evidence="2" id="KW-1185">Reference proteome</keyword>
<accession>A0ACA9NRD8</accession>
<feature type="non-terminal residue" evidence="1">
    <location>
        <position position="1"/>
    </location>
</feature>
<sequence length="338" mass="39603">MEELNQIDPMQCSETEELNTAVDLNLESRTAFEILTIYYPIICNIKFTAEEIYNICKNAECNQQVCLFLAKRVKGAEEFISKVIKDIGKNEEKFRNKECFLAFKHYEIILKNIEEFTEKVSKYKGFIKFLNASEVKKRFKNLTEEYDKCMKDLHFVTIASDHDNNEESRKVEESLDEVEKTLKNVDIGVKDFSQKLDSLVENVYLIQSQINDQPSNVQAQRIDPKELSSSYVKTGNNIIKKVYNTIEVACKFIRDFKNSESELAILGKLSQSPYILRFYGLTNFDNRDYMVLDWAEYGTLKDIYTKYDIPWTRKIKIIQNICRGLVYLRSVNILHHDL</sequence>
<feature type="non-terminal residue" evidence="1">
    <location>
        <position position="338"/>
    </location>
</feature>
<comment type="caution">
    <text evidence="1">The sequence shown here is derived from an EMBL/GenBank/DDBJ whole genome shotgun (WGS) entry which is preliminary data.</text>
</comment>
<dbReference type="EMBL" id="CAJVPU010019315">
    <property type="protein sequence ID" value="CAG8670929.1"/>
    <property type="molecule type" value="Genomic_DNA"/>
</dbReference>
<proteinExistence type="predicted"/>